<accession>A0ABP3D9N5</accession>
<dbReference type="SUPFAM" id="SSF56801">
    <property type="entry name" value="Acetyl-CoA synthetase-like"/>
    <property type="match status" value="1"/>
</dbReference>
<dbReference type="EMBL" id="BAAAGX010000003">
    <property type="protein sequence ID" value="GAA0223727.1"/>
    <property type="molecule type" value="Genomic_DNA"/>
</dbReference>
<dbReference type="InterPro" id="IPR042099">
    <property type="entry name" value="ANL_N_sf"/>
</dbReference>
<dbReference type="Gene3D" id="3.40.50.12780">
    <property type="entry name" value="N-terminal domain of ligase-like"/>
    <property type="match status" value="1"/>
</dbReference>
<gene>
    <name evidence="1" type="ORF">GCM10009539_06170</name>
</gene>
<dbReference type="Proteomes" id="UP001500967">
    <property type="component" value="Unassembled WGS sequence"/>
</dbReference>
<comment type="caution">
    <text evidence="1">The sequence shown here is derived from an EMBL/GenBank/DDBJ whole genome shotgun (WGS) entry which is preliminary data.</text>
</comment>
<proteinExistence type="predicted"/>
<evidence type="ECO:0000313" key="2">
    <source>
        <dbReference type="Proteomes" id="UP001500967"/>
    </source>
</evidence>
<protein>
    <submittedName>
        <fullName evidence="1">AMP-binding protein</fullName>
    </submittedName>
</protein>
<sequence>MTIAEDVDALVDEALQTDLDEWTRHVVRRTFDPVTGSPYWLRRAAELSFDPRDVTTYDGLSAFGPFRLDVLRSVDPADLVPLAVPRPLAGRVWESGSTTGDPSRAFYTEPMLRLRGAWRRWAMRREGFETGRTWLQATPTGPHLIGHSGWDLVHLYGARVYGIDFDPRWVKHQLRLGRMREAQEYTDHVIAQMAGILRSQPIDYLVTTPALLQACIRAEPELVATVQGVRMTGTHATGAMWRSFVQAIGGEMVSIMYGNTFGNTLALPVERNGELMPHVPNYPQVTMRVVDPRDWTRTVGLGETGRVAMTVLHEDLFLPNVLERDLAVRYDTGPEWPCDGVANVRPLLDARVAPEGIY</sequence>
<reference evidence="2" key="1">
    <citation type="journal article" date="2019" name="Int. J. Syst. Evol. Microbiol.">
        <title>The Global Catalogue of Microorganisms (GCM) 10K type strain sequencing project: providing services to taxonomists for standard genome sequencing and annotation.</title>
        <authorList>
            <consortium name="The Broad Institute Genomics Platform"/>
            <consortium name="The Broad Institute Genome Sequencing Center for Infectious Disease"/>
            <person name="Wu L."/>
            <person name="Ma J."/>
        </authorList>
    </citation>
    <scope>NUCLEOTIDE SEQUENCE [LARGE SCALE GENOMIC DNA]</scope>
    <source>
        <strain evidence="2">JCM 10425</strain>
    </source>
</reference>
<evidence type="ECO:0000313" key="1">
    <source>
        <dbReference type="EMBL" id="GAA0223727.1"/>
    </source>
</evidence>
<name>A0ABP3D9N5_9ACTN</name>
<keyword evidence="2" id="KW-1185">Reference proteome</keyword>
<organism evidence="1 2">
    <name type="scientific">Cryptosporangium japonicum</name>
    <dbReference type="NCBI Taxonomy" id="80872"/>
    <lineage>
        <taxon>Bacteria</taxon>
        <taxon>Bacillati</taxon>
        <taxon>Actinomycetota</taxon>
        <taxon>Actinomycetes</taxon>
        <taxon>Cryptosporangiales</taxon>
        <taxon>Cryptosporangiaceae</taxon>
        <taxon>Cryptosporangium</taxon>
    </lineage>
</organism>
<dbReference type="RefSeq" id="WP_344647168.1">
    <property type="nucleotide sequence ID" value="NZ_BAAAGX010000003.1"/>
</dbReference>